<dbReference type="Pfam" id="PF17291">
    <property type="entry name" value="M60-like_N"/>
    <property type="match status" value="1"/>
</dbReference>
<dbReference type="AlphaFoldDB" id="A0A9Q0IAT7"/>
<dbReference type="FunFam" id="3.40.390.80:FF:000001">
    <property type="entry name" value="TRPM8 channel-associated factor 1"/>
    <property type="match status" value="1"/>
</dbReference>
<evidence type="ECO:0000256" key="1">
    <source>
        <dbReference type="ARBA" id="ARBA00009770"/>
    </source>
</evidence>
<dbReference type="Gene3D" id="1.10.390.30">
    <property type="entry name" value="Peptidase M60, enhancin-like domain 3"/>
    <property type="match status" value="1"/>
</dbReference>
<dbReference type="PANTHER" id="PTHR15730">
    <property type="entry name" value="EXPERIMENTAL AUTOIMMUNE PROSTATITIS ANTIGEN 2-RELATED"/>
    <property type="match status" value="1"/>
</dbReference>
<dbReference type="SMART" id="SM01276">
    <property type="entry name" value="M60-like"/>
    <property type="match status" value="1"/>
</dbReference>
<dbReference type="SUPFAM" id="SSF52317">
    <property type="entry name" value="Class I glutamine amidotransferase-like"/>
    <property type="match status" value="1"/>
</dbReference>
<evidence type="ECO:0000313" key="3">
    <source>
        <dbReference type="EMBL" id="KAJ3591133.1"/>
    </source>
</evidence>
<dbReference type="InterPro" id="IPR031161">
    <property type="entry name" value="Peptidase_M60_dom"/>
</dbReference>
<proteinExistence type="inferred from homology"/>
<reference evidence="3" key="1">
    <citation type="submission" date="2022-07" db="EMBL/GenBank/DDBJ databases">
        <title>Chromosome-level genome of Muraenolepis orangiensis.</title>
        <authorList>
            <person name="Kim J."/>
        </authorList>
    </citation>
    <scope>NUCLEOTIDE SEQUENCE</scope>
    <source>
        <strain evidence="3">KU_S4_2022</strain>
        <tissue evidence="3">Muscle</tissue>
    </source>
</reference>
<dbReference type="Gene3D" id="3.40.50.880">
    <property type="match status" value="1"/>
</dbReference>
<dbReference type="PROSITE" id="PS51723">
    <property type="entry name" value="PEPTIDASE_M60"/>
    <property type="match status" value="1"/>
</dbReference>
<accession>A0A9Q0IAT7</accession>
<dbReference type="InterPro" id="IPR029062">
    <property type="entry name" value="Class_I_gatase-like"/>
</dbReference>
<feature type="domain" description="Peptidase M60" evidence="2">
    <location>
        <begin position="544"/>
        <end position="841"/>
    </location>
</feature>
<dbReference type="Proteomes" id="UP001148018">
    <property type="component" value="Unassembled WGS sequence"/>
</dbReference>
<sequence>MNTLSHHEEAYISITKNLRELDIRGSAVPSDLVLIGDHAFPLAMNTQGQVLMAASLFGRGRIVVLGHESYLTTFPALVENALVWLRGHGSENLRVGIHQSCKAVADNLGRSAFQAQVLGAFGPDPGVGVYVVDAYSVAPDVKSLVEFLKGGGGLLMAGQAWSWTEQNPKKNTLQAFPGNMVSSVAGIYFSEHRGEVHHLPVYPQIPSSWLSVVIGKDFKDDLEFLLRDVSEFDIRGGQVPSEVLVHGPLSFPIGTNSDGQAFLAGAYYGQGRVIVVTHEGFMGRQELAPFWKNALRWLDDGRNGVFGIQPGLGDALFSQAGVNRKKSEFSKELSVYVCTAYSDKHAEEIQEFVAEGGGLLVGGHAWYWAQRHPNEHVMKDCPANHVLNKMGLSLLGTTMKVGCYKAPDPDRAFKDDYHFRHMLRRLAGHMTQGEELKAHELAGLKKLTSHCTNYLHMKAHHCPSYTQVLSALTEILMKSGLPKVSESCPVKTPQEHLLLSLWPEVYKVSPYPDALLPYLIKDNPAMSVFYDYRIPINVNTAAGNEWISTGLYLSPGMKTYMAIPAPIVNKGWHVQVGCQTDRLCEEKLKRAPCVHECFPVTSEMMQVFNMWGGLLYLVAPPKTKVEGALVMVQVAVPAPYYKSGVTTPAEWALMRKSPAPWAELEFDNIIFTVPSDAIRALERPHDVAALWDNILSGIADLSAIPHKLPRKERFVADVQISHGWMHAGYPIMMCSSTAPELVNPESSGRKGLWGFLHELGHNQQRFCWEFGPHTTECTCNLWSVYVNEEVLGVPRAQAHPSLKPEHRVSRIEQYVKEGRDLQRWSVWVALETYLQLQEVFGWGALKKVFAAYHDMTGVPKDNKGKMNLYTKTFSVAVEKNLCAFFKAWGWPIEGATEEELSKLPAWADHPMARYE</sequence>
<dbReference type="InterPro" id="IPR051244">
    <property type="entry name" value="TCAF"/>
</dbReference>
<dbReference type="PANTHER" id="PTHR15730:SF5">
    <property type="entry name" value="SI:CH211-210B2.2-RELATED"/>
    <property type="match status" value="1"/>
</dbReference>
<comment type="similarity">
    <text evidence="1">Belongs to the TCAF family.</text>
</comment>
<evidence type="ECO:0000259" key="2">
    <source>
        <dbReference type="PROSITE" id="PS51723"/>
    </source>
</evidence>
<organism evidence="3 4">
    <name type="scientific">Muraenolepis orangiensis</name>
    <name type="common">Patagonian moray cod</name>
    <dbReference type="NCBI Taxonomy" id="630683"/>
    <lineage>
        <taxon>Eukaryota</taxon>
        <taxon>Metazoa</taxon>
        <taxon>Chordata</taxon>
        <taxon>Craniata</taxon>
        <taxon>Vertebrata</taxon>
        <taxon>Euteleostomi</taxon>
        <taxon>Actinopterygii</taxon>
        <taxon>Neopterygii</taxon>
        <taxon>Teleostei</taxon>
        <taxon>Neoteleostei</taxon>
        <taxon>Acanthomorphata</taxon>
        <taxon>Zeiogadaria</taxon>
        <taxon>Gadariae</taxon>
        <taxon>Gadiformes</taxon>
        <taxon>Muraenolepidoidei</taxon>
        <taxon>Muraenolepididae</taxon>
        <taxon>Muraenolepis</taxon>
    </lineage>
</organism>
<comment type="caution">
    <text evidence="3">The sequence shown here is derived from an EMBL/GenBank/DDBJ whole genome shotgun (WGS) entry which is preliminary data.</text>
</comment>
<dbReference type="InterPro" id="IPR042279">
    <property type="entry name" value="Pep_M60_3"/>
</dbReference>
<evidence type="ECO:0000313" key="4">
    <source>
        <dbReference type="Proteomes" id="UP001148018"/>
    </source>
</evidence>
<dbReference type="GO" id="GO:0044325">
    <property type="term" value="F:transmembrane transporter binding"/>
    <property type="evidence" value="ECO:0007669"/>
    <property type="project" value="TreeGrafter"/>
</dbReference>
<dbReference type="OrthoDB" id="10260387at2759"/>
<gene>
    <name evidence="3" type="ORF">NHX12_009080</name>
</gene>
<dbReference type="Gene3D" id="3.40.390.80">
    <property type="entry name" value="Peptidase M60, enhancin-like domain 2"/>
    <property type="match status" value="1"/>
</dbReference>
<dbReference type="InterPro" id="IPR035423">
    <property type="entry name" value="M60-like_N"/>
</dbReference>
<keyword evidence="4" id="KW-1185">Reference proteome</keyword>
<dbReference type="GO" id="GO:0005886">
    <property type="term" value="C:plasma membrane"/>
    <property type="evidence" value="ECO:0007669"/>
    <property type="project" value="TreeGrafter"/>
</dbReference>
<name>A0A9Q0IAT7_9TELE</name>
<dbReference type="Pfam" id="PF13402">
    <property type="entry name" value="Peptidase_M60"/>
    <property type="match status" value="1"/>
</dbReference>
<protein>
    <recommendedName>
        <fullName evidence="2">Peptidase M60 domain-containing protein</fullName>
    </recommendedName>
</protein>
<dbReference type="GO" id="GO:0090314">
    <property type="term" value="P:positive regulation of protein targeting to membrane"/>
    <property type="evidence" value="ECO:0007669"/>
    <property type="project" value="TreeGrafter"/>
</dbReference>
<dbReference type="EMBL" id="JANIIK010000114">
    <property type="protein sequence ID" value="KAJ3591133.1"/>
    <property type="molecule type" value="Genomic_DNA"/>
</dbReference>